<protein>
    <submittedName>
        <fullName evidence="1">Uncharacterized protein</fullName>
    </submittedName>
</protein>
<evidence type="ECO:0000313" key="1">
    <source>
        <dbReference type="EMBL" id="KAF2179834.1"/>
    </source>
</evidence>
<sequence>IYVQGDFSELMSAQHSFANQFDLENLNHAISVYARRIMHEHTKRQLNMATTSARRRS</sequence>
<feature type="non-terminal residue" evidence="1">
    <location>
        <position position="57"/>
    </location>
</feature>
<feature type="non-terminal residue" evidence="1">
    <location>
        <position position="1"/>
    </location>
</feature>
<gene>
    <name evidence="1" type="ORF">K469DRAFT_471670</name>
</gene>
<keyword evidence="2" id="KW-1185">Reference proteome</keyword>
<organism evidence="1 2">
    <name type="scientific">Zopfia rhizophila CBS 207.26</name>
    <dbReference type="NCBI Taxonomy" id="1314779"/>
    <lineage>
        <taxon>Eukaryota</taxon>
        <taxon>Fungi</taxon>
        <taxon>Dikarya</taxon>
        <taxon>Ascomycota</taxon>
        <taxon>Pezizomycotina</taxon>
        <taxon>Dothideomycetes</taxon>
        <taxon>Dothideomycetes incertae sedis</taxon>
        <taxon>Zopfiaceae</taxon>
        <taxon>Zopfia</taxon>
    </lineage>
</organism>
<accession>A0A6A6DJZ8</accession>
<reference evidence="1" key="1">
    <citation type="journal article" date="2020" name="Stud. Mycol.">
        <title>101 Dothideomycetes genomes: a test case for predicting lifestyles and emergence of pathogens.</title>
        <authorList>
            <person name="Haridas S."/>
            <person name="Albert R."/>
            <person name="Binder M."/>
            <person name="Bloem J."/>
            <person name="Labutti K."/>
            <person name="Salamov A."/>
            <person name="Andreopoulos B."/>
            <person name="Baker S."/>
            <person name="Barry K."/>
            <person name="Bills G."/>
            <person name="Bluhm B."/>
            <person name="Cannon C."/>
            <person name="Castanera R."/>
            <person name="Culley D."/>
            <person name="Daum C."/>
            <person name="Ezra D."/>
            <person name="Gonzalez J."/>
            <person name="Henrissat B."/>
            <person name="Kuo A."/>
            <person name="Liang C."/>
            <person name="Lipzen A."/>
            <person name="Lutzoni F."/>
            <person name="Magnuson J."/>
            <person name="Mondo S."/>
            <person name="Nolan M."/>
            <person name="Ohm R."/>
            <person name="Pangilinan J."/>
            <person name="Park H.-J."/>
            <person name="Ramirez L."/>
            <person name="Alfaro M."/>
            <person name="Sun H."/>
            <person name="Tritt A."/>
            <person name="Yoshinaga Y."/>
            <person name="Zwiers L.-H."/>
            <person name="Turgeon B."/>
            <person name="Goodwin S."/>
            <person name="Spatafora J."/>
            <person name="Crous P."/>
            <person name="Grigoriev I."/>
        </authorList>
    </citation>
    <scope>NUCLEOTIDE SEQUENCE</scope>
    <source>
        <strain evidence="1">CBS 207.26</strain>
    </source>
</reference>
<dbReference type="AlphaFoldDB" id="A0A6A6DJZ8"/>
<proteinExistence type="predicted"/>
<dbReference type="Proteomes" id="UP000800200">
    <property type="component" value="Unassembled WGS sequence"/>
</dbReference>
<name>A0A6A6DJZ8_9PEZI</name>
<dbReference type="OrthoDB" id="5218421at2759"/>
<dbReference type="EMBL" id="ML994662">
    <property type="protein sequence ID" value="KAF2179834.1"/>
    <property type="molecule type" value="Genomic_DNA"/>
</dbReference>
<evidence type="ECO:0000313" key="2">
    <source>
        <dbReference type="Proteomes" id="UP000800200"/>
    </source>
</evidence>